<keyword evidence="3 6" id="KW-0285">Flavoprotein</keyword>
<comment type="cofactor">
    <cofactor evidence="1 6">
        <name>FAD</name>
        <dbReference type="ChEBI" id="CHEBI:57692"/>
    </cofactor>
</comment>
<dbReference type="Gene3D" id="2.40.110.10">
    <property type="entry name" value="Butyryl-CoA Dehydrogenase, subunit A, domain 2"/>
    <property type="match status" value="1"/>
</dbReference>
<reference evidence="10 11" key="1">
    <citation type="submission" date="2023-07" db="EMBL/GenBank/DDBJ databases">
        <title>Micromonospora profundi TRM 95458 converts glycerol to a new osmotic compound.</title>
        <authorList>
            <person name="Lu D."/>
        </authorList>
    </citation>
    <scope>NUCLEOTIDE SEQUENCE [LARGE SCALE GENOMIC DNA]</scope>
    <source>
        <strain evidence="10 11">TRM95458</strain>
    </source>
</reference>
<dbReference type="Pfam" id="PF00441">
    <property type="entry name" value="Acyl-CoA_dh_1"/>
    <property type="match status" value="1"/>
</dbReference>
<dbReference type="InterPro" id="IPR009075">
    <property type="entry name" value="AcylCo_DH/oxidase_C"/>
</dbReference>
<dbReference type="InterPro" id="IPR013786">
    <property type="entry name" value="AcylCoA_DH/ox_N"/>
</dbReference>
<dbReference type="RefSeq" id="WP_306270783.1">
    <property type="nucleotide sequence ID" value="NZ_CP130472.1"/>
</dbReference>
<evidence type="ECO:0000256" key="5">
    <source>
        <dbReference type="ARBA" id="ARBA00023002"/>
    </source>
</evidence>
<proteinExistence type="inferred from homology"/>
<evidence type="ECO:0000313" key="10">
    <source>
        <dbReference type="EMBL" id="WLS43345.1"/>
    </source>
</evidence>
<keyword evidence="4 6" id="KW-0274">FAD</keyword>
<comment type="similarity">
    <text evidence="2 6">Belongs to the acyl-CoA dehydrogenase family.</text>
</comment>
<evidence type="ECO:0000259" key="9">
    <source>
        <dbReference type="Pfam" id="PF02771"/>
    </source>
</evidence>
<dbReference type="SUPFAM" id="SSF47203">
    <property type="entry name" value="Acyl-CoA dehydrogenase C-terminal domain-like"/>
    <property type="match status" value="1"/>
</dbReference>
<evidence type="ECO:0000259" key="7">
    <source>
        <dbReference type="Pfam" id="PF00441"/>
    </source>
</evidence>
<dbReference type="SUPFAM" id="SSF56645">
    <property type="entry name" value="Acyl-CoA dehydrogenase NM domain-like"/>
    <property type="match status" value="1"/>
</dbReference>
<protein>
    <submittedName>
        <fullName evidence="10">Acyl-CoA dehydrogenase family protein</fullName>
    </submittedName>
</protein>
<dbReference type="GO" id="GO:0050660">
    <property type="term" value="F:flavin adenine dinucleotide binding"/>
    <property type="evidence" value="ECO:0007669"/>
    <property type="project" value="InterPro"/>
</dbReference>
<accession>A0AAJ6HRM4</accession>
<dbReference type="Proteomes" id="UP001235874">
    <property type="component" value="Chromosome"/>
</dbReference>
<dbReference type="PANTHER" id="PTHR43292:SF4">
    <property type="entry name" value="ACYL-COA DEHYDROGENASE FADE34"/>
    <property type="match status" value="1"/>
</dbReference>
<evidence type="ECO:0000259" key="8">
    <source>
        <dbReference type="Pfam" id="PF02770"/>
    </source>
</evidence>
<dbReference type="GO" id="GO:0005886">
    <property type="term" value="C:plasma membrane"/>
    <property type="evidence" value="ECO:0007669"/>
    <property type="project" value="TreeGrafter"/>
</dbReference>
<dbReference type="InterPro" id="IPR036250">
    <property type="entry name" value="AcylCo_DH-like_C"/>
</dbReference>
<dbReference type="Gene3D" id="1.20.140.10">
    <property type="entry name" value="Butyryl-CoA Dehydrogenase, subunit A, domain 3"/>
    <property type="match status" value="1"/>
</dbReference>
<keyword evidence="5 6" id="KW-0560">Oxidoreductase</keyword>
<gene>
    <name evidence="10" type="ORF">Q3V37_18230</name>
</gene>
<dbReference type="PANTHER" id="PTHR43292">
    <property type="entry name" value="ACYL-COA DEHYDROGENASE"/>
    <property type="match status" value="1"/>
</dbReference>
<dbReference type="InterPro" id="IPR006091">
    <property type="entry name" value="Acyl-CoA_Oxase/DH_mid-dom"/>
</dbReference>
<dbReference type="FunFam" id="2.40.110.10:FF:000011">
    <property type="entry name" value="Acyl-CoA dehydrogenase FadE34"/>
    <property type="match status" value="1"/>
</dbReference>
<dbReference type="InterPro" id="IPR009100">
    <property type="entry name" value="AcylCoA_DH/oxidase_NM_dom_sf"/>
</dbReference>
<dbReference type="EMBL" id="CP130472">
    <property type="protein sequence ID" value="WLS43345.1"/>
    <property type="molecule type" value="Genomic_DNA"/>
</dbReference>
<dbReference type="InterPro" id="IPR037069">
    <property type="entry name" value="AcylCoA_DH/ox_N_sf"/>
</dbReference>
<dbReference type="Pfam" id="PF02770">
    <property type="entry name" value="Acyl-CoA_dh_M"/>
    <property type="match status" value="1"/>
</dbReference>
<feature type="domain" description="Acyl-CoA dehydrogenase/oxidase N-terminal" evidence="9">
    <location>
        <begin position="6"/>
        <end position="119"/>
    </location>
</feature>
<evidence type="ECO:0000256" key="3">
    <source>
        <dbReference type="ARBA" id="ARBA00022630"/>
    </source>
</evidence>
<evidence type="ECO:0000256" key="1">
    <source>
        <dbReference type="ARBA" id="ARBA00001974"/>
    </source>
</evidence>
<feature type="domain" description="Acyl-CoA oxidase/dehydrogenase middle" evidence="8">
    <location>
        <begin position="123"/>
        <end position="214"/>
    </location>
</feature>
<keyword evidence="11" id="KW-1185">Reference proteome</keyword>
<evidence type="ECO:0000256" key="2">
    <source>
        <dbReference type="ARBA" id="ARBA00009347"/>
    </source>
</evidence>
<evidence type="ECO:0000313" key="11">
    <source>
        <dbReference type="Proteomes" id="UP001235874"/>
    </source>
</evidence>
<dbReference type="GO" id="GO:0016627">
    <property type="term" value="F:oxidoreductase activity, acting on the CH-CH group of donors"/>
    <property type="evidence" value="ECO:0007669"/>
    <property type="project" value="InterPro"/>
</dbReference>
<name>A0AAJ6HRM4_9ACTN</name>
<dbReference type="InterPro" id="IPR052161">
    <property type="entry name" value="Mycobact_Acyl-CoA_DH"/>
</dbReference>
<dbReference type="Gene3D" id="1.10.540.10">
    <property type="entry name" value="Acyl-CoA dehydrogenase/oxidase, N-terminal domain"/>
    <property type="match status" value="1"/>
</dbReference>
<dbReference type="KEGG" id="mprn:Q3V37_18230"/>
<evidence type="ECO:0000256" key="4">
    <source>
        <dbReference type="ARBA" id="ARBA00022827"/>
    </source>
</evidence>
<feature type="domain" description="Acyl-CoA dehydrogenase/oxidase C-terminal" evidence="7">
    <location>
        <begin position="229"/>
        <end position="377"/>
    </location>
</feature>
<sequence length="383" mass="41930">MRLDDSDEEGEFRAELRAWLRAHLPAPAAGPPQPWPEPELRQWSATLGQAGYAGLTWPREHGGRGLPPVYQAIHAEESTLAGAPDHVNVIGLHMVGPTLIRYGTAAQKAVDLPGILSGDIIYCQGFSEPEAGSDLASVRTRAERTAHGWRVTGEKVWSSYAHLADRCLLLARTEPDAPKHRGLTCFLLDMRAPGVEVRPLRQISGDTDFSEIVLTGVELPEDSMVGARGEGWRVALTTLSHERGTFGITLTARLAVQLGRLIRTAHVVGATADQAVRREIADLHVRLQGLRFTGYRALAELERGGEPGPESSVLKLRWSQTHQQMCRLGLRLVQGDTAGHAGQWAAYWRQAQLRSRANTVEGGTSEILRGIVAERVLGLPRHR</sequence>
<organism evidence="10 11">
    <name type="scientific">Micromonospora profundi</name>
    <dbReference type="NCBI Taxonomy" id="1420889"/>
    <lineage>
        <taxon>Bacteria</taxon>
        <taxon>Bacillati</taxon>
        <taxon>Actinomycetota</taxon>
        <taxon>Actinomycetes</taxon>
        <taxon>Micromonosporales</taxon>
        <taxon>Micromonosporaceae</taxon>
        <taxon>Micromonospora</taxon>
    </lineage>
</organism>
<dbReference type="Pfam" id="PF02771">
    <property type="entry name" value="Acyl-CoA_dh_N"/>
    <property type="match status" value="1"/>
</dbReference>
<dbReference type="InterPro" id="IPR046373">
    <property type="entry name" value="Acyl-CoA_Oxase/DH_mid-dom_sf"/>
</dbReference>
<evidence type="ECO:0000256" key="6">
    <source>
        <dbReference type="RuleBase" id="RU362125"/>
    </source>
</evidence>
<dbReference type="AlphaFoldDB" id="A0AAJ6HRM4"/>